<keyword evidence="3" id="KW-1185">Reference proteome</keyword>
<dbReference type="PANTHER" id="PTHR35258">
    <property type="entry name" value="SPERMATOGENESIS-ASSOCIATED PROTEIN 22"/>
    <property type="match status" value="1"/>
</dbReference>
<dbReference type="InterPro" id="IPR033536">
    <property type="entry name" value="Spata22"/>
</dbReference>
<accession>A0A556UXZ6</accession>
<feature type="compositionally biased region" description="Polar residues" evidence="1">
    <location>
        <begin position="31"/>
        <end position="49"/>
    </location>
</feature>
<comment type="caution">
    <text evidence="2">The sequence shown here is derived from an EMBL/GenBank/DDBJ whole genome shotgun (WGS) entry which is preliminary data.</text>
</comment>
<proteinExistence type="predicted"/>
<feature type="region of interest" description="Disordered" evidence="1">
    <location>
        <begin position="114"/>
        <end position="147"/>
    </location>
</feature>
<evidence type="ECO:0000313" key="2">
    <source>
        <dbReference type="EMBL" id="TSP36081.1"/>
    </source>
</evidence>
<name>A0A556UXZ6_BAGYA</name>
<dbReference type="OrthoDB" id="10028206at2759"/>
<dbReference type="EMBL" id="VCAZ01000075">
    <property type="protein sequence ID" value="TSP36081.1"/>
    <property type="molecule type" value="Genomic_DNA"/>
</dbReference>
<dbReference type="GO" id="GO:0007276">
    <property type="term" value="P:gamete generation"/>
    <property type="evidence" value="ECO:0007669"/>
    <property type="project" value="InterPro"/>
</dbReference>
<sequence length="313" mass="34840">MLSFTSAIHSSETGSTQLPANREPLANWNQQVAPQPQQSKVWPTVSTGRGCTPLPYPQKRTYAWSPTGPPRPQGRQDFMAAAQILKRGGFPSGGPTTQVQNYTLNTKQLMQQQQQSFSRQQSKIYPPEGSFTPSDPTAHCQRPPAQSQSFQWNIKAGGVSKGTWVEDTFGSLGRESSGSQQKKAPPKKSLRILTAVIEGMKYWSQFKDKLPIMFEVFATLDSAVTLGRFGAKNFLISNGKDSVPCVYYENDQVLPRLIRGQMHRCVGNYDRQKNIFTCVSVRAASLSEQRNAQEVVKASDAEMRNEIQTLSEM</sequence>
<reference evidence="2 3" key="1">
    <citation type="journal article" date="2019" name="Genome Biol. Evol.">
        <title>Whole-Genome Sequencing of the Giant Devil Catfish, Bagarius yarrelli.</title>
        <authorList>
            <person name="Jiang W."/>
            <person name="Lv Y."/>
            <person name="Cheng L."/>
            <person name="Yang K."/>
            <person name="Chao B."/>
            <person name="Wang X."/>
            <person name="Li Y."/>
            <person name="Pan X."/>
            <person name="You X."/>
            <person name="Zhang Y."/>
            <person name="Yang J."/>
            <person name="Li J."/>
            <person name="Zhang X."/>
            <person name="Liu S."/>
            <person name="Sun C."/>
            <person name="Yang J."/>
            <person name="Shi Q."/>
        </authorList>
    </citation>
    <scope>NUCLEOTIDE SEQUENCE [LARGE SCALE GENOMIC DNA]</scope>
    <source>
        <strain evidence="2">JWS20170419001</strain>
        <tissue evidence="2">Muscle</tissue>
    </source>
</reference>
<evidence type="ECO:0000256" key="1">
    <source>
        <dbReference type="SAM" id="MobiDB-lite"/>
    </source>
</evidence>
<dbReference type="GO" id="GO:0007129">
    <property type="term" value="P:homologous chromosome pairing at meiosis"/>
    <property type="evidence" value="ECO:0007669"/>
    <property type="project" value="InterPro"/>
</dbReference>
<dbReference type="GO" id="GO:0051445">
    <property type="term" value="P:regulation of meiotic cell cycle"/>
    <property type="evidence" value="ECO:0007669"/>
    <property type="project" value="TreeGrafter"/>
</dbReference>
<evidence type="ECO:0000313" key="3">
    <source>
        <dbReference type="Proteomes" id="UP000319801"/>
    </source>
</evidence>
<protein>
    <submittedName>
        <fullName evidence="2">Spermatogenesis-associated protein 22</fullName>
    </submittedName>
</protein>
<gene>
    <name evidence="2" type="ORF">Baya_10253</name>
</gene>
<dbReference type="GO" id="GO:0000711">
    <property type="term" value="P:meiotic DNA repair synthesis"/>
    <property type="evidence" value="ECO:0007669"/>
    <property type="project" value="InterPro"/>
</dbReference>
<dbReference type="AlphaFoldDB" id="A0A556UXZ6"/>
<feature type="region of interest" description="Disordered" evidence="1">
    <location>
        <begin position="31"/>
        <end position="72"/>
    </location>
</feature>
<dbReference type="Proteomes" id="UP000319801">
    <property type="component" value="Unassembled WGS sequence"/>
</dbReference>
<organism evidence="2 3">
    <name type="scientific">Bagarius yarrelli</name>
    <name type="common">Goonch</name>
    <name type="synonym">Bagrus yarrelli</name>
    <dbReference type="NCBI Taxonomy" id="175774"/>
    <lineage>
        <taxon>Eukaryota</taxon>
        <taxon>Metazoa</taxon>
        <taxon>Chordata</taxon>
        <taxon>Craniata</taxon>
        <taxon>Vertebrata</taxon>
        <taxon>Euteleostomi</taxon>
        <taxon>Actinopterygii</taxon>
        <taxon>Neopterygii</taxon>
        <taxon>Teleostei</taxon>
        <taxon>Ostariophysi</taxon>
        <taxon>Siluriformes</taxon>
        <taxon>Sisoridae</taxon>
        <taxon>Sisorinae</taxon>
        <taxon>Bagarius</taxon>
    </lineage>
</organism>
<dbReference type="PANTHER" id="PTHR35258:SF1">
    <property type="entry name" value="SPERMATOGENESIS-ASSOCIATED PROTEIN 22"/>
    <property type="match status" value="1"/>
</dbReference>
<feature type="region of interest" description="Disordered" evidence="1">
    <location>
        <begin position="1"/>
        <end position="20"/>
    </location>
</feature>
<feature type="compositionally biased region" description="Polar residues" evidence="1">
    <location>
        <begin position="1"/>
        <end position="19"/>
    </location>
</feature>